<dbReference type="Gene3D" id="3.20.20.70">
    <property type="entry name" value="Aldolase class I"/>
    <property type="match status" value="1"/>
</dbReference>
<dbReference type="PANTHER" id="PTHR11135:SF1">
    <property type="entry name" value="PROTEIN YHCC"/>
    <property type="match status" value="1"/>
</dbReference>
<evidence type="ECO:0000259" key="7">
    <source>
        <dbReference type="PROSITE" id="PS51918"/>
    </source>
</evidence>
<evidence type="ECO:0000256" key="6">
    <source>
        <dbReference type="ARBA" id="ARBA00023014"/>
    </source>
</evidence>
<keyword evidence="9" id="KW-1185">Reference proteome</keyword>
<evidence type="ECO:0000313" key="9">
    <source>
        <dbReference type="Proteomes" id="UP000031014"/>
    </source>
</evidence>
<dbReference type="InterPro" id="IPR039661">
    <property type="entry name" value="ELP3"/>
</dbReference>
<dbReference type="Pfam" id="PF16199">
    <property type="entry name" value="Radical_SAM_C"/>
    <property type="match status" value="1"/>
</dbReference>
<keyword evidence="3" id="KW-0949">S-adenosyl-L-methionine</keyword>
<comment type="caution">
    <text evidence="8">The sequence shown here is derived from an EMBL/GenBank/DDBJ whole genome shotgun (WGS) entry which is preliminary data.</text>
</comment>
<protein>
    <submittedName>
        <fullName evidence="8">COG1242 predicted Fe-S oxidoreductase</fullName>
    </submittedName>
</protein>
<dbReference type="InterPro" id="IPR058240">
    <property type="entry name" value="rSAM_sf"/>
</dbReference>
<keyword evidence="6" id="KW-0411">Iron-sulfur</keyword>
<dbReference type="AlphaFoldDB" id="A0A0A8X817"/>
<evidence type="ECO:0000256" key="2">
    <source>
        <dbReference type="ARBA" id="ARBA00022485"/>
    </source>
</evidence>
<dbReference type="SFLD" id="SFLDG01091">
    <property type="entry name" value="uncharacterized_CHP01210-like"/>
    <property type="match status" value="1"/>
</dbReference>
<dbReference type="GO" id="GO:0003824">
    <property type="term" value="F:catalytic activity"/>
    <property type="evidence" value="ECO:0007669"/>
    <property type="project" value="InterPro"/>
</dbReference>
<evidence type="ECO:0000256" key="5">
    <source>
        <dbReference type="ARBA" id="ARBA00023004"/>
    </source>
</evidence>
<dbReference type="SUPFAM" id="SSF102114">
    <property type="entry name" value="Radical SAM enzymes"/>
    <property type="match status" value="1"/>
</dbReference>
<dbReference type="Pfam" id="PF04055">
    <property type="entry name" value="Radical_SAM"/>
    <property type="match status" value="1"/>
</dbReference>
<dbReference type="SMART" id="SM00729">
    <property type="entry name" value="Elp3"/>
    <property type="match status" value="1"/>
</dbReference>
<dbReference type="GO" id="GO:0051539">
    <property type="term" value="F:4 iron, 4 sulfur cluster binding"/>
    <property type="evidence" value="ECO:0007669"/>
    <property type="project" value="UniProtKB-KW"/>
</dbReference>
<dbReference type="InterPro" id="IPR007197">
    <property type="entry name" value="rSAM"/>
</dbReference>
<evidence type="ECO:0000256" key="3">
    <source>
        <dbReference type="ARBA" id="ARBA00022691"/>
    </source>
</evidence>
<keyword evidence="2" id="KW-0004">4Fe-4S</keyword>
<dbReference type="PROSITE" id="PS51918">
    <property type="entry name" value="RADICAL_SAM"/>
    <property type="match status" value="1"/>
</dbReference>
<dbReference type="OrthoDB" id="9801689at2"/>
<dbReference type="EMBL" id="BASE01000075">
    <property type="protein sequence ID" value="GAM15187.1"/>
    <property type="molecule type" value="Genomic_DNA"/>
</dbReference>
<proteinExistence type="predicted"/>
<dbReference type="GO" id="GO:0046872">
    <property type="term" value="F:metal ion binding"/>
    <property type="evidence" value="ECO:0007669"/>
    <property type="project" value="UniProtKB-KW"/>
</dbReference>
<name>A0A0A8X817_MESS1</name>
<dbReference type="NCBIfam" id="TIGR01212">
    <property type="entry name" value="TIGR01212 family radical SAM protein"/>
    <property type="match status" value="1"/>
</dbReference>
<dbReference type="SFLD" id="SFLDS00029">
    <property type="entry name" value="Radical_SAM"/>
    <property type="match status" value="1"/>
</dbReference>
<sequence length="324" mass="37121">MKQTNPFHYATDDKRYHTWNYHLRNHFGHKVFKVALDGGFDCPNRDGTVAHGGCTFCSASGSGDFAGDRVEDLGTQFAKIKEKMHSKWKDGKYMAYFQAFTNTHAPVEVLREKYETVLNEEGVVGISVATRPDCLPDDVVEYLAELNERTYLWVELGLQTVHEKTANLINRAHDYETYKEGVDKLRKHGIRVCSHIINGLPMETPEMMMETAREVAKLDVQGIKIHLLHLLKGTPMVKQYEKGLLEFLSFEDYVKLVCDQLEILPPEMIIHRITGDGPIELMVGPMWSVNKWEVLNAIDKELKRRDSWQGKFYTGSKVVIENEA</sequence>
<dbReference type="InterPro" id="IPR006638">
    <property type="entry name" value="Elp3/MiaA/NifB-like_rSAM"/>
</dbReference>
<keyword evidence="5" id="KW-0408">Iron</keyword>
<keyword evidence="4" id="KW-0479">Metal-binding</keyword>
<reference evidence="8 9" key="1">
    <citation type="submission" date="2013-06" db="EMBL/GenBank/DDBJ databases">
        <title>Whole genome shotgun sequence of Bacillus selenatarsenatis SF-1.</title>
        <authorList>
            <person name="Kuroda M."/>
            <person name="Sei K."/>
            <person name="Yamashita M."/>
            <person name="Ike M."/>
        </authorList>
    </citation>
    <scope>NUCLEOTIDE SEQUENCE [LARGE SCALE GENOMIC DNA]</scope>
    <source>
        <strain evidence="8 9">SF-1</strain>
    </source>
</reference>
<gene>
    <name evidence="8" type="ORF">SAMD00020551_3343</name>
</gene>
<accession>A0A0A8X817</accession>
<dbReference type="PANTHER" id="PTHR11135">
    <property type="entry name" value="HISTONE ACETYLTRANSFERASE-RELATED"/>
    <property type="match status" value="1"/>
</dbReference>
<organism evidence="8 9">
    <name type="scientific">Mesobacillus selenatarsenatis (strain DSM 18680 / JCM 14380 / FERM P-15431 / SF-1)</name>
    <dbReference type="NCBI Taxonomy" id="1321606"/>
    <lineage>
        <taxon>Bacteria</taxon>
        <taxon>Bacillati</taxon>
        <taxon>Bacillota</taxon>
        <taxon>Bacilli</taxon>
        <taxon>Bacillales</taxon>
        <taxon>Bacillaceae</taxon>
        <taxon>Mesobacillus</taxon>
    </lineage>
</organism>
<evidence type="ECO:0000256" key="4">
    <source>
        <dbReference type="ARBA" id="ARBA00022723"/>
    </source>
</evidence>
<dbReference type="InterPro" id="IPR005911">
    <property type="entry name" value="YhcC-like"/>
</dbReference>
<feature type="domain" description="Radical SAM core" evidence="7">
    <location>
        <begin position="26"/>
        <end position="267"/>
    </location>
</feature>
<dbReference type="RefSeq" id="WP_041966864.1">
    <property type="nucleotide sequence ID" value="NZ_BASE01000075.1"/>
</dbReference>
<comment type="cofactor">
    <cofactor evidence="1">
        <name>[4Fe-4S] cluster</name>
        <dbReference type="ChEBI" id="CHEBI:49883"/>
    </cofactor>
</comment>
<evidence type="ECO:0000256" key="1">
    <source>
        <dbReference type="ARBA" id="ARBA00001966"/>
    </source>
</evidence>
<dbReference type="InterPro" id="IPR013785">
    <property type="entry name" value="Aldolase_TIM"/>
</dbReference>
<dbReference type="SFLD" id="SFLDG01086">
    <property type="entry name" value="elongater_protein-like"/>
    <property type="match status" value="1"/>
</dbReference>
<dbReference type="InterPro" id="IPR032432">
    <property type="entry name" value="Radical_SAM_C"/>
</dbReference>
<dbReference type="Proteomes" id="UP000031014">
    <property type="component" value="Unassembled WGS sequence"/>
</dbReference>
<dbReference type="STRING" id="1321606.SAMD00020551_3343"/>
<evidence type="ECO:0000313" key="8">
    <source>
        <dbReference type="EMBL" id="GAM15187.1"/>
    </source>
</evidence>